<dbReference type="InterPro" id="IPR011051">
    <property type="entry name" value="RmlC_Cupin_sf"/>
</dbReference>
<dbReference type="RefSeq" id="WP_340329816.1">
    <property type="nucleotide sequence ID" value="NZ_JAZHOF010000004.1"/>
</dbReference>
<dbReference type="InterPro" id="IPR014500">
    <property type="entry name" value="UCP019307_cupin"/>
</dbReference>
<comment type="caution">
    <text evidence="1">The sequence shown here is derived from an EMBL/GenBank/DDBJ whole genome shotgun (WGS) entry which is preliminary data.</text>
</comment>
<accession>A0AAW9RV26</accession>
<dbReference type="AlphaFoldDB" id="A0AAW9RV26"/>
<dbReference type="PANTHER" id="PTHR36448:SF2">
    <property type="entry name" value="CUPIN TYPE-1 DOMAIN-CONTAINING PROTEIN"/>
    <property type="match status" value="1"/>
</dbReference>
<dbReference type="PANTHER" id="PTHR36448">
    <property type="entry name" value="BLR7373 PROTEIN"/>
    <property type="match status" value="1"/>
</dbReference>
<evidence type="ECO:0000313" key="1">
    <source>
        <dbReference type="EMBL" id="MEJ8572120.1"/>
    </source>
</evidence>
<dbReference type="EMBL" id="JAZHOF010000004">
    <property type="protein sequence ID" value="MEJ8572120.1"/>
    <property type="molecule type" value="Genomic_DNA"/>
</dbReference>
<reference evidence="1 2" key="1">
    <citation type="submission" date="2024-02" db="EMBL/GenBank/DDBJ databases">
        <title>Genome analysis and characterization of Microbaculum marinisediminis sp. nov., isolated from marine sediment.</title>
        <authorList>
            <person name="Du Z.-J."/>
            <person name="Ye Y.-Q."/>
            <person name="Zhang Z.-R."/>
            <person name="Yuan S.-M."/>
            <person name="Zhang X.-Y."/>
        </authorList>
    </citation>
    <scope>NUCLEOTIDE SEQUENCE [LARGE SCALE GENOMIC DNA]</scope>
    <source>
        <strain evidence="1 2">SDUM1044001</strain>
    </source>
</reference>
<dbReference type="InterPro" id="IPR047121">
    <property type="entry name" value="YjiB-like"/>
</dbReference>
<proteinExistence type="predicted"/>
<dbReference type="InterPro" id="IPR014710">
    <property type="entry name" value="RmlC-like_jellyroll"/>
</dbReference>
<evidence type="ECO:0008006" key="3">
    <source>
        <dbReference type="Google" id="ProtNLM"/>
    </source>
</evidence>
<keyword evidence="2" id="KW-1185">Reference proteome</keyword>
<name>A0AAW9RV26_9HYPH</name>
<dbReference type="PIRSF" id="PIRSF019307">
    <property type="entry name" value="UCP019307"/>
    <property type="match status" value="1"/>
</dbReference>
<gene>
    <name evidence="1" type="ORF">V3328_11590</name>
</gene>
<sequence>MAVQDFVSVPPITAVHLADDGRIPNSRMPVLIFHAVIDPKAASAEGFEALFESNGWQPAWRASIYPFHHYHSTAHEVLGVARGSARVLLGGPEGRAFDIAAGDAVVIPVGVGHKRLSSSDDFLVVGAYPAGQDWDLLKGEPGERPRADENIARVALPECDPVGGIEGPLLELWR</sequence>
<dbReference type="SUPFAM" id="SSF51182">
    <property type="entry name" value="RmlC-like cupins"/>
    <property type="match status" value="1"/>
</dbReference>
<dbReference type="CDD" id="cd02219">
    <property type="entry name" value="cupin_YjlB-like"/>
    <property type="match status" value="1"/>
</dbReference>
<dbReference type="Gene3D" id="2.60.120.10">
    <property type="entry name" value="Jelly Rolls"/>
    <property type="match status" value="1"/>
</dbReference>
<protein>
    <recommendedName>
        <fullName evidence="3">Cupin domain-containing protein</fullName>
    </recommendedName>
</protein>
<dbReference type="Proteomes" id="UP001378188">
    <property type="component" value="Unassembled WGS sequence"/>
</dbReference>
<organism evidence="1 2">
    <name type="scientific">Microbaculum marinum</name>
    <dbReference type="NCBI Taxonomy" id="1764581"/>
    <lineage>
        <taxon>Bacteria</taxon>
        <taxon>Pseudomonadati</taxon>
        <taxon>Pseudomonadota</taxon>
        <taxon>Alphaproteobacteria</taxon>
        <taxon>Hyphomicrobiales</taxon>
        <taxon>Tepidamorphaceae</taxon>
        <taxon>Microbaculum</taxon>
    </lineage>
</organism>
<evidence type="ECO:0000313" key="2">
    <source>
        <dbReference type="Proteomes" id="UP001378188"/>
    </source>
</evidence>